<dbReference type="EMBL" id="JARAOO010000014">
    <property type="protein sequence ID" value="KAJ7943019.1"/>
    <property type="molecule type" value="Genomic_DNA"/>
</dbReference>
<comment type="caution">
    <text evidence="1">The sequence shown here is derived from an EMBL/GenBank/DDBJ whole genome shotgun (WGS) entry which is preliminary data.</text>
</comment>
<organism evidence="1 2">
    <name type="scientific">Quillaja saponaria</name>
    <name type="common">Soap bark tree</name>
    <dbReference type="NCBI Taxonomy" id="32244"/>
    <lineage>
        <taxon>Eukaryota</taxon>
        <taxon>Viridiplantae</taxon>
        <taxon>Streptophyta</taxon>
        <taxon>Embryophyta</taxon>
        <taxon>Tracheophyta</taxon>
        <taxon>Spermatophyta</taxon>
        <taxon>Magnoliopsida</taxon>
        <taxon>eudicotyledons</taxon>
        <taxon>Gunneridae</taxon>
        <taxon>Pentapetalae</taxon>
        <taxon>rosids</taxon>
        <taxon>fabids</taxon>
        <taxon>Fabales</taxon>
        <taxon>Quillajaceae</taxon>
        <taxon>Quillaja</taxon>
    </lineage>
</organism>
<gene>
    <name evidence="1" type="ORF">O6P43_032622</name>
</gene>
<keyword evidence="2" id="KW-1185">Reference proteome</keyword>
<dbReference type="Gene3D" id="3.30.930.10">
    <property type="entry name" value="Bira Bifunctional Protein, Domain 2"/>
    <property type="match status" value="1"/>
</dbReference>
<evidence type="ECO:0000313" key="2">
    <source>
        <dbReference type="Proteomes" id="UP001163823"/>
    </source>
</evidence>
<dbReference type="Proteomes" id="UP001163823">
    <property type="component" value="Chromosome 14"/>
</dbReference>
<sequence length="131" mass="14865">MAMSFTQATLFSRTSLFLRSNGLRSFTLSLPFSSSSALPTDKFRRKKCRQPVVSAVEIGGVKVGREDVVRDDPTNNVPDSNFLKLGMQLHKRNNHPLGILRNAIYEYFDTNYSNKFEKFDDLCPIVSVKEV</sequence>
<protein>
    <submittedName>
        <fullName evidence="1">Phenylalanine--tRNA ligase, chloroplastic/mitochondrial</fullName>
    </submittedName>
</protein>
<dbReference type="AlphaFoldDB" id="A0AAD7P5S3"/>
<evidence type="ECO:0000313" key="1">
    <source>
        <dbReference type="EMBL" id="KAJ7943019.1"/>
    </source>
</evidence>
<dbReference type="InterPro" id="IPR045864">
    <property type="entry name" value="aa-tRNA-synth_II/BPL/LPL"/>
</dbReference>
<proteinExistence type="predicted"/>
<name>A0AAD7P5S3_QUISA</name>
<accession>A0AAD7P5S3</accession>
<dbReference type="GO" id="GO:0016874">
    <property type="term" value="F:ligase activity"/>
    <property type="evidence" value="ECO:0007669"/>
    <property type="project" value="UniProtKB-KW"/>
</dbReference>
<keyword evidence="1" id="KW-0436">Ligase</keyword>
<dbReference type="KEGG" id="qsa:O6P43_032622"/>
<reference evidence="1" key="1">
    <citation type="journal article" date="2023" name="Science">
        <title>Elucidation of the pathway for biosynthesis of saponin adjuvants from the soapbark tree.</title>
        <authorList>
            <person name="Reed J."/>
            <person name="Orme A."/>
            <person name="El-Demerdash A."/>
            <person name="Owen C."/>
            <person name="Martin L.B.B."/>
            <person name="Misra R.C."/>
            <person name="Kikuchi S."/>
            <person name="Rejzek M."/>
            <person name="Martin A.C."/>
            <person name="Harkess A."/>
            <person name="Leebens-Mack J."/>
            <person name="Louveau T."/>
            <person name="Stephenson M.J."/>
            <person name="Osbourn A."/>
        </authorList>
    </citation>
    <scope>NUCLEOTIDE SEQUENCE</scope>
    <source>
        <strain evidence="1">S10</strain>
    </source>
</reference>